<name>A0A5D3AMG1_9TREE</name>
<dbReference type="GO" id="GO:0006508">
    <property type="term" value="P:proteolysis"/>
    <property type="evidence" value="ECO:0007669"/>
    <property type="project" value="UniProtKB-KW"/>
</dbReference>
<organism evidence="5 6">
    <name type="scientific">Cryptococcus floricola</name>
    <dbReference type="NCBI Taxonomy" id="2591691"/>
    <lineage>
        <taxon>Eukaryota</taxon>
        <taxon>Fungi</taxon>
        <taxon>Dikarya</taxon>
        <taxon>Basidiomycota</taxon>
        <taxon>Agaricomycotina</taxon>
        <taxon>Tremellomycetes</taxon>
        <taxon>Tremellales</taxon>
        <taxon>Cryptococcaceae</taxon>
        <taxon>Cryptococcus</taxon>
    </lineage>
</organism>
<comment type="caution">
    <text evidence="5">The sequence shown here is derived from an EMBL/GenBank/DDBJ whole genome shotgun (WGS) entry which is preliminary data.</text>
</comment>
<evidence type="ECO:0000256" key="1">
    <source>
        <dbReference type="ARBA" id="ARBA00005234"/>
    </source>
</evidence>
<proteinExistence type="inferred from homology"/>
<gene>
    <name evidence="5" type="ORF">B9479_008264</name>
</gene>
<protein>
    <recommendedName>
        <fullName evidence="4">Ubiquitin-like protease family profile domain-containing protein</fullName>
    </recommendedName>
</protein>
<dbReference type="SUPFAM" id="SSF54001">
    <property type="entry name" value="Cysteine proteinases"/>
    <property type="match status" value="1"/>
</dbReference>
<dbReference type="Proteomes" id="UP000322245">
    <property type="component" value="Unassembled WGS sequence"/>
</dbReference>
<dbReference type="AlphaFoldDB" id="A0A5D3AMG1"/>
<evidence type="ECO:0000313" key="5">
    <source>
        <dbReference type="EMBL" id="TYJ51180.1"/>
    </source>
</evidence>
<keyword evidence="2" id="KW-0645">Protease</keyword>
<evidence type="ECO:0000256" key="2">
    <source>
        <dbReference type="ARBA" id="ARBA00022670"/>
    </source>
</evidence>
<dbReference type="InterPro" id="IPR038765">
    <property type="entry name" value="Papain-like_cys_pep_sf"/>
</dbReference>
<evidence type="ECO:0000256" key="3">
    <source>
        <dbReference type="ARBA" id="ARBA00022801"/>
    </source>
</evidence>
<evidence type="ECO:0000259" key="4">
    <source>
        <dbReference type="Pfam" id="PF02902"/>
    </source>
</evidence>
<keyword evidence="3" id="KW-0378">Hydrolase</keyword>
<evidence type="ECO:0000313" key="6">
    <source>
        <dbReference type="Proteomes" id="UP000322245"/>
    </source>
</evidence>
<feature type="domain" description="Ubiquitin-like protease family profile" evidence="4">
    <location>
        <begin position="69"/>
        <end position="194"/>
    </location>
</feature>
<sequence>MGGQDIKGCEGQRLLKLYSSQYIADLFHWNSRVGHCDWNNDGLPLPLLGKGTGWRQKVTVTVIPNKGLKENGNHWLTVVIFGPKRLVAIFDGAGGAWDAKTPRITAILQGLQDRQNYELEHKLVEKCENEGWQMPKSTEHLRDICLEWAVQKDSHSCGPLAVLVGCLVLRGIRPTREAVNHFHVDMTDTEKAHSFKNANLRNWVLQVLDACFDL</sequence>
<dbReference type="InterPro" id="IPR003653">
    <property type="entry name" value="Peptidase_C48_C"/>
</dbReference>
<comment type="similarity">
    <text evidence="1">Belongs to the peptidase C48 family.</text>
</comment>
<accession>A0A5D3AMG1</accession>
<dbReference type="EMBL" id="NIDF01000350">
    <property type="protein sequence ID" value="TYJ51180.1"/>
    <property type="molecule type" value="Genomic_DNA"/>
</dbReference>
<dbReference type="Gene3D" id="3.40.395.10">
    <property type="entry name" value="Adenoviral Proteinase, Chain A"/>
    <property type="match status" value="1"/>
</dbReference>
<reference evidence="5 6" key="1">
    <citation type="submission" date="2017-05" db="EMBL/GenBank/DDBJ databases">
        <title>The Genome Sequence of Tsuchiyaea wingfieldii DSM 27421.</title>
        <authorList>
            <person name="Cuomo C."/>
            <person name="Passer A."/>
            <person name="Billmyre B."/>
            <person name="Heitman J."/>
        </authorList>
    </citation>
    <scope>NUCLEOTIDE SEQUENCE [LARGE SCALE GENOMIC DNA]</scope>
    <source>
        <strain evidence="5 6">DSM 27421</strain>
    </source>
</reference>
<dbReference type="Pfam" id="PF02902">
    <property type="entry name" value="Peptidase_C48"/>
    <property type="match status" value="1"/>
</dbReference>
<dbReference type="GO" id="GO:0008234">
    <property type="term" value="F:cysteine-type peptidase activity"/>
    <property type="evidence" value="ECO:0007669"/>
    <property type="project" value="InterPro"/>
</dbReference>
<dbReference type="GO" id="GO:0019783">
    <property type="term" value="F:ubiquitin-like protein peptidase activity"/>
    <property type="evidence" value="ECO:0007669"/>
    <property type="project" value="UniProtKB-ARBA"/>
</dbReference>
<keyword evidence="6" id="KW-1185">Reference proteome</keyword>